<dbReference type="RefSeq" id="WP_160589211.1">
    <property type="nucleotide sequence ID" value="NZ_BAAAFP010000002.1"/>
</dbReference>
<dbReference type="Gene3D" id="1.10.238.10">
    <property type="entry name" value="EF-hand"/>
    <property type="match status" value="2"/>
</dbReference>
<keyword evidence="4" id="KW-1185">Reference proteome</keyword>
<reference evidence="3 4" key="1">
    <citation type="submission" date="2019-12" db="EMBL/GenBank/DDBJ databases">
        <title>Genomic-based taxomic classification of the family Erythrobacteraceae.</title>
        <authorList>
            <person name="Xu L."/>
        </authorList>
    </citation>
    <scope>NUCLEOTIDE SEQUENCE [LARGE SCALE GENOMIC DNA]</scope>
    <source>
        <strain evidence="3 4">JCM 16339</strain>
    </source>
</reference>
<protein>
    <recommendedName>
        <fullName evidence="2">EF-hand domain-containing protein</fullName>
    </recommendedName>
</protein>
<feature type="compositionally biased region" description="Basic and acidic residues" evidence="1">
    <location>
        <begin position="34"/>
        <end position="70"/>
    </location>
</feature>
<evidence type="ECO:0000256" key="1">
    <source>
        <dbReference type="SAM" id="MobiDB-lite"/>
    </source>
</evidence>
<gene>
    <name evidence="3" type="ORF">GRI32_00665</name>
</gene>
<feature type="domain" description="EF-hand" evidence="2">
    <location>
        <begin position="144"/>
        <end position="179"/>
    </location>
</feature>
<dbReference type="InterPro" id="IPR011992">
    <property type="entry name" value="EF-hand-dom_pair"/>
</dbReference>
<dbReference type="Pfam" id="PF13202">
    <property type="entry name" value="EF-hand_5"/>
    <property type="match status" value="3"/>
</dbReference>
<dbReference type="OrthoDB" id="7596931at2"/>
<feature type="region of interest" description="Disordered" evidence="1">
    <location>
        <begin position="1"/>
        <end position="70"/>
    </location>
</feature>
<evidence type="ECO:0000259" key="2">
    <source>
        <dbReference type="PROSITE" id="PS50222"/>
    </source>
</evidence>
<dbReference type="SUPFAM" id="SSF47473">
    <property type="entry name" value="EF-hand"/>
    <property type="match status" value="1"/>
</dbReference>
<comment type="caution">
    <text evidence="3">The sequence shown here is derived from an EMBL/GenBank/DDBJ whole genome shotgun (WGS) entry which is preliminary data.</text>
</comment>
<dbReference type="InterPro" id="IPR002048">
    <property type="entry name" value="EF_hand_dom"/>
</dbReference>
<name>A0A844ZHJ0_9SPHN</name>
<proteinExistence type="predicted"/>
<sequence length="200" mass="22663">MATSPAYAQGGGGGGGGSQQSGPPASVPGTGTMDQDRTRDRLDVPDQDRDRLRDRDRLDTPDRDRDRDRDQLYLGTRDRLRDQDRDHDGFIDQTEFRSWHGQTFTAMDSDNSGGFTLQEFLRARLGPGPGSGDSANRRQRMEERAQARKTERFRLMDGNGDGMVTRTEYMNFGELNYLDADANDDGRLTVRELQQFHRGW</sequence>
<dbReference type="PROSITE" id="PS50222">
    <property type="entry name" value="EF_HAND_2"/>
    <property type="match status" value="1"/>
</dbReference>
<evidence type="ECO:0000313" key="3">
    <source>
        <dbReference type="EMBL" id="MXO87248.1"/>
    </source>
</evidence>
<dbReference type="InterPro" id="IPR018247">
    <property type="entry name" value="EF_Hand_1_Ca_BS"/>
</dbReference>
<organism evidence="3 4">
    <name type="scientific">Alteraurantiacibacter aestuarii</name>
    <dbReference type="NCBI Taxonomy" id="650004"/>
    <lineage>
        <taxon>Bacteria</taxon>
        <taxon>Pseudomonadati</taxon>
        <taxon>Pseudomonadota</taxon>
        <taxon>Alphaproteobacteria</taxon>
        <taxon>Sphingomonadales</taxon>
        <taxon>Erythrobacteraceae</taxon>
        <taxon>Alteraurantiacibacter</taxon>
    </lineage>
</organism>
<feature type="compositionally biased region" description="Low complexity" evidence="1">
    <location>
        <begin position="20"/>
        <end position="29"/>
    </location>
</feature>
<dbReference type="AlphaFoldDB" id="A0A844ZHJ0"/>
<dbReference type="PROSITE" id="PS00018">
    <property type="entry name" value="EF_HAND_1"/>
    <property type="match status" value="3"/>
</dbReference>
<dbReference type="Proteomes" id="UP000435243">
    <property type="component" value="Unassembled WGS sequence"/>
</dbReference>
<feature type="compositionally biased region" description="Gly residues" evidence="1">
    <location>
        <begin position="9"/>
        <end position="19"/>
    </location>
</feature>
<evidence type="ECO:0000313" key="4">
    <source>
        <dbReference type="Proteomes" id="UP000435243"/>
    </source>
</evidence>
<dbReference type="GO" id="GO:0005509">
    <property type="term" value="F:calcium ion binding"/>
    <property type="evidence" value="ECO:0007669"/>
    <property type="project" value="InterPro"/>
</dbReference>
<accession>A0A844ZHJ0</accession>
<dbReference type="EMBL" id="WTYY01000001">
    <property type="protein sequence ID" value="MXO87248.1"/>
    <property type="molecule type" value="Genomic_DNA"/>
</dbReference>